<dbReference type="SMART" id="SM00355">
    <property type="entry name" value="ZnF_C2H2"/>
    <property type="match status" value="9"/>
</dbReference>
<name>A0A8E0RK73_9TREM</name>
<dbReference type="InterPro" id="IPR013087">
    <property type="entry name" value="Znf_C2H2_type"/>
</dbReference>
<feature type="domain" description="C2H2-type" evidence="13">
    <location>
        <begin position="467"/>
        <end position="490"/>
    </location>
</feature>
<dbReference type="Gene3D" id="3.30.160.60">
    <property type="entry name" value="Classic Zinc Finger"/>
    <property type="match status" value="7"/>
</dbReference>
<reference evidence="14" key="1">
    <citation type="submission" date="2019-05" db="EMBL/GenBank/DDBJ databases">
        <title>Annotation for the trematode Fasciolopsis buski.</title>
        <authorList>
            <person name="Choi Y.-J."/>
        </authorList>
    </citation>
    <scope>NUCLEOTIDE SEQUENCE</scope>
    <source>
        <strain evidence="14">HT</strain>
        <tissue evidence="14">Whole worm</tissue>
    </source>
</reference>
<evidence type="ECO:0000256" key="3">
    <source>
        <dbReference type="ARBA" id="ARBA00022723"/>
    </source>
</evidence>
<keyword evidence="5 11" id="KW-0863">Zinc-finger</keyword>
<evidence type="ECO:0000256" key="2">
    <source>
        <dbReference type="ARBA" id="ARBA00006991"/>
    </source>
</evidence>
<dbReference type="InterPro" id="IPR050331">
    <property type="entry name" value="Zinc_finger"/>
</dbReference>
<feature type="compositionally biased region" description="Basic and acidic residues" evidence="12">
    <location>
        <begin position="243"/>
        <end position="253"/>
    </location>
</feature>
<evidence type="ECO:0000256" key="6">
    <source>
        <dbReference type="ARBA" id="ARBA00022833"/>
    </source>
</evidence>
<dbReference type="InterPro" id="IPR036236">
    <property type="entry name" value="Znf_C2H2_sf"/>
</dbReference>
<dbReference type="PANTHER" id="PTHR16515">
    <property type="entry name" value="PR DOMAIN ZINC FINGER PROTEIN"/>
    <property type="match status" value="1"/>
</dbReference>
<proteinExistence type="inferred from homology"/>
<dbReference type="Pfam" id="PF00096">
    <property type="entry name" value="zf-C2H2"/>
    <property type="match status" value="5"/>
</dbReference>
<evidence type="ECO:0000313" key="15">
    <source>
        <dbReference type="Proteomes" id="UP000728185"/>
    </source>
</evidence>
<dbReference type="FunFam" id="3.30.160.60:FF:000446">
    <property type="entry name" value="Zinc finger protein"/>
    <property type="match status" value="1"/>
</dbReference>
<keyword evidence="7" id="KW-0805">Transcription regulation</keyword>
<dbReference type="FunFam" id="3.30.160.60:FF:000646">
    <property type="entry name" value="Myeloid zinc finger 1"/>
    <property type="match status" value="1"/>
</dbReference>
<evidence type="ECO:0000256" key="8">
    <source>
        <dbReference type="ARBA" id="ARBA00023125"/>
    </source>
</evidence>
<dbReference type="GO" id="GO:0003677">
    <property type="term" value="F:DNA binding"/>
    <property type="evidence" value="ECO:0007669"/>
    <property type="project" value="UniProtKB-KW"/>
</dbReference>
<feature type="domain" description="C2H2-type" evidence="13">
    <location>
        <begin position="439"/>
        <end position="466"/>
    </location>
</feature>
<feature type="domain" description="C2H2-type" evidence="13">
    <location>
        <begin position="300"/>
        <end position="328"/>
    </location>
</feature>
<dbReference type="PROSITE" id="PS00028">
    <property type="entry name" value="ZINC_FINGER_C2H2_1"/>
    <property type="match status" value="7"/>
</dbReference>
<feature type="domain" description="C2H2-type" evidence="13">
    <location>
        <begin position="383"/>
        <end position="410"/>
    </location>
</feature>
<comment type="caution">
    <text evidence="14">The sequence shown here is derived from an EMBL/GenBank/DDBJ whole genome shotgun (WGS) entry which is preliminary data.</text>
</comment>
<comment type="similarity">
    <text evidence="2">Belongs to the krueppel C2H2-type zinc-finger protein family.</text>
</comment>
<feature type="region of interest" description="Disordered" evidence="12">
    <location>
        <begin position="239"/>
        <end position="263"/>
    </location>
</feature>
<sequence>MAAILKVRLPRCWCDFPEEARKPDTSVLQHAAEQLWSKLKVDAASATGLGSSLVACSSNGLTTTTDAPCQPRTILANLLIITAGKSIFPPDHSTMLANSAGSTFPIKFGILTQSSSTPSKPLEGTEMRAKDIEVSAVGDAAGADCGSSPTTSGSGTLMALSTSGSAHLSSCSSSSPLLSSQLSSVSLSPSSSLSPPESASLIPIEPTAEVTKIKLGSTEPTVTTVTSSAAKTEAVGPVVYRGPEIKSEPKDQSADSPHSGDFQPAPARTGQYTCFTCRQHFQSHTGLKRHNLALHVTQILPCDQCVKVFRHPNALADHKKRVHGPREYVCGVCSADFATESYLRTHVRIHEEKQFCCTECKHCFSNHTDLKNHMRVHNGEKPFTCEVCGKSFRHVSGFYAHIRIHTGETPYNCEQCDKKFSNASNYRMHMKVHTKEMRFRCETCGKEFIQPSNYSRHLRIHTKERPYACNLCSAQFPYSTSLKRHQQRDHGVNLLSCRVCSKTFLNETSLVRHRTGCELRACVTTTGAELCAQLL</sequence>
<keyword evidence="15" id="KW-1185">Reference proteome</keyword>
<evidence type="ECO:0000256" key="1">
    <source>
        <dbReference type="ARBA" id="ARBA00004123"/>
    </source>
</evidence>
<keyword evidence="10" id="KW-0539">Nucleus</keyword>
<dbReference type="PANTHER" id="PTHR16515:SF49">
    <property type="entry name" value="GASTRULA ZINC FINGER PROTEIN XLCGF49.1-LIKE-RELATED"/>
    <property type="match status" value="1"/>
</dbReference>
<evidence type="ECO:0000256" key="7">
    <source>
        <dbReference type="ARBA" id="ARBA00023015"/>
    </source>
</evidence>
<feature type="domain" description="C2H2-type" evidence="13">
    <location>
        <begin position="411"/>
        <end position="438"/>
    </location>
</feature>
<feature type="domain" description="C2H2-type" evidence="13">
    <location>
        <begin position="272"/>
        <end position="295"/>
    </location>
</feature>
<keyword evidence="9" id="KW-0804">Transcription</keyword>
<dbReference type="OrthoDB" id="8918594at2759"/>
<dbReference type="Proteomes" id="UP000728185">
    <property type="component" value="Unassembled WGS sequence"/>
</dbReference>
<feature type="domain" description="C2H2-type" evidence="13">
    <location>
        <begin position="355"/>
        <end position="382"/>
    </location>
</feature>
<protein>
    <submittedName>
        <fullName evidence="14">Zinc finger protein</fullName>
    </submittedName>
</protein>
<dbReference type="PROSITE" id="PS50157">
    <property type="entry name" value="ZINC_FINGER_C2H2_2"/>
    <property type="match status" value="8"/>
</dbReference>
<accession>A0A8E0RK73</accession>
<keyword evidence="8" id="KW-0238">DNA-binding</keyword>
<dbReference type="AlphaFoldDB" id="A0A8E0RK73"/>
<keyword evidence="6" id="KW-0862">Zinc</keyword>
<evidence type="ECO:0000256" key="5">
    <source>
        <dbReference type="ARBA" id="ARBA00022771"/>
    </source>
</evidence>
<evidence type="ECO:0000259" key="13">
    <source>
        <dbReference type="PROSITE" id="PS50157"/>
    </source>
</evidence>
<feature type="domain" description="C2H2-type" evidence="13">
    <location>
        <begin position="328"/>
        <end position="355"/>
    </location>
</feature>
<dbReference type="FunFam" id="3.30.160.60:FF:001480">
    <property type="entry name" value="Si:cabz01071911.3"/>
    <property type="match status" value="2"/>
</dbReference>
<evidence type="ECO:0000256" key="12">
    <source>
        <dbReference type="SAM" id="MobiDB-lite"/>
    </source>
</evidence>
<gene>
    <name evidence="14" type="ORF">FBUS_05137</name>
</gene>
<evidence type="ECO:0000256" key="11">
    <source>
        <dbReference type="PROSITE-ProRule" id="PRU00042"/>
    </source>
</evidence>
<evidence type="ECO:0000256" key="10">
    <source>
        <dbReference type="ARBA" id="ARBA00023242"/>
    </source>
</evidence>
<dbReference type="EMBL" id="LUCM01010592">
    <property type="protein sequence ID" value="KAA0185253.1"/>
    <property type="molecule type" value="Genomic_DNA"/>
</dbReference>
<evidence type="ECO:0000256" key="4">
    <source>
        <dbReference type="ARBA" id="ARBA00022737"/>
    </source>
</evidence>
<dbReference type="GO" id="GO:0008270">
    <property type="term" value="F:zinc ion binding"/>
    <property type="evidence" value="ECO:0007669"/>
    <property type="project" value="UniProtKB-KW"/>
</dbReference>
<dbReference type="GO" id="GO:0005634">
    <property type="term" value="C:nucleus"/>
    <property type="evidence" value="ECO:0007669"/>
    <property type="project" value="UniProtKB-SubCell"/>
</dbReference>
<organism evidence="14 15">
    <name type="scientific">Fasciolopsis buskii</name>
    <dbReference type="NCBI Taxonomy" id="27845"/>
    <lineage>
        <taxon>Eukaryota</taxon>
        <taxon>Metazoa</taxon>
        <taxon>Spiralia</taxon>
        <taxon>Lophotrochozoa</taxon>
        <taxon>Platyhelminthes</taxon>
        <taxon>Trematoda</taxon>
        <taxon>Digenea</taxon>
        <taxon>Plagiorchiida</taxon>
        <taxon>Echinostomata</taxon>
        <taxon>Echinostomatoidea</taxon>
        <taxon>Fasciolidae</taxon>
        <taxon>Fasciolopsis</taxon>
    </lineage>
</organism>
<keyword evidence="3" id="KW-0479">Metal-binding</keyword>
<keyword evidence="4" id="KW-0677">Repeat</keyword>
<dbReference type="GO" id="GO:0010468">
    <property type="term" value="P:regulation of gene expression"/>
    <property type="evidence" value="ECO:0007669"/>
    <property type="project" value="TreeGrafter"/>
</dbReference>
<evidence type="ECO:0000256" key="9">
    <source>
        <dbReference type="ARBA" id="ARBA00023163"/>
    </source>
</evidence>
<evidence type="ECO:0000313" key="14">
    <source>
        <dbReference type="EMBL" id="KAA0185253.1"/>
    </source>
</evidence>
<comment type="subcellular location">
    <subcellularLocation>
        <location evidence="1">Nucleus</location>
    </subcellularLocation>
</comment>
<dbReference type="SUPFAM" id="SSF57667">
    <property type="entry name" value="beta-beta-alpha zinc fingers"/>
    <property type="match status" value="4"/>
</dbReference>